<dbReference type="EMBL" id="JAPFFL010000004">
    <property type="protein sequence ID" value="KAJ6729110.1"/>
    <property type="molecule type" value="Genomic_DNA"/>
</dbReference>
<reference evidence="5" key="2">
    <citation type="journal article" date="2023" name="Int. J. Mol. Sci.">
        <title>De Novo Assembly and Annotation of 11 Diverse Shrub Willow (Salix) Genomes Reveals Novel Gene Organization in Sex-Linked Regions.</title>
        <authorList>
            <person name="Hyden B."/>
            <person name="Feng K."/>
            <person name="Yates T.B."/>
            <person name="Jawdy S."/>
            <person name="Cereghino C."/>
            <person name="Smart L.B."/>
            <person name="Muchero W."/>
        </authorList>
    </citation>
    <scope>NUCLEOTIDE SEQUENCE [LARGE SCALE GENOMIC DNA]</scope>
    <source>
        <tissue evidence="5">Shoot tip</tissue>
    </source>
</reference>
<protein>
    <submittedName>
        <fullName evidence="5">PROTEIN FAR1-RELATED SEQUENCE 5-LIKE</fullName>
    </submittedName>
</protein>
<evidence type="ECO:0000259" key="4">
    <source>
        <dbReference type="Pfam" id="PF03101"/>
    </source>
</evidence>
<proteinExistence type="predicted"/>
<comment type="caution">
    <text evidence="5">The sequence shown here is derived from an EMBL/GenBank/DDBJ whole genome shotgun (WGS) entry which is preliminary data.</text>
</comment>
<evidence type="ECO:0000256" key="1">
    <source>
        <dbReference type="SAM" id="Coils"/>
    </source>
</evidence>
<gene>
    <name evidence="5" type="ORF">OIU85_020073</name>
</gene>
<reference evidence="5" key="1">
    <citation type="submission" date="2022-11" db="EMBL/GenBank/DDBJ databases">
        <authorList>
            <person name="Hyden B.L."/>
            <person name="Feng K."/>
            <person name="Yates T."/>
            <person name="Jawdy S."/>
            <person name="Smart L.B."/>
            <person name="Muchero W."/>
        </authorList>
    </citation>
    <scope>NUCLEOTIDE SEQUENCE</scope>
    <source>
        <tissue evidence="5">Shoot tip</tissue>
    </source>
</reference>
<organism evidence="5 6">
    <name type="scientific">Salix viminalis</name>
    <name type="common">Common osier</name>
    <name type="synonym">Basket willow</name>
    <dbReference type="NCBI Taxonomy" id="40686"/>
    <lineage>
        <taxon>Eukaryota</taxon>
        <taxon>Viridiplantae</taxon>
        <taxon>Streptophyta</taxon>
        <taxon>Embryophyta</taxon>
        <taxon>Tracheophyta</taxon>
        <taxon>Spermatophyta</taxon>
        <taxon>Magnoliopsida</taxon>
        <taxon>eudicotyledons</taxon>
        <taxon>Gunneridae</taxon>
        <taxon>Pentapetalae</taxon>
        <taxon>rosids</taxon>
        <taxon>fabids</taxon>
        <taxon>Malpighiales</taxon>
        <taxon>Salicaceae</taxon>
        <taxon>Saliceae</taxon>
        <taxon>Salix</taxon>
    </lineage>
</organism>
<evidence type="ECO:0000256" key="3">
    <source>
        <dbReference type="SAM" id="Phobius"/>
    </source>
</evidence>
<evidence type="ECO:0000313" key="5">
    <source>
        <dbReference type="EMBL" id="KAJ6729110.1"/>
    </source>
</evidence>
<feature type="compositionally biased region" description="Basic and acidic residues" evidence="2">
    <location>
        <begin position="62"/>
        <end position="71"/>
    </location>
</feature>
<keyword evidence="3" id="KW-0472">Membrane</keyword>
<dbReference type="Proteomes" id="UP001151529">
    <property type="component" value="Chromosome 2"/>
</dbReference>
<keyword evidence="3" id="KW-0812">Transmembrane</keyword>
<accession>A0A9Q0UFC8</accession>
<feature type="region of interest" description="Disordered" evidence="2">
    <location>
        <begin position="48"/>
        <end position="71"/>
    </location>
</feature>
<dbReference type="Pfam" id="PF03101">
    <property type="entry name" value="FAR1"/>
    <property type="match status" value="1"/>
</dbReference>
<dbReference type="OrthoDB" id="1880485at2759"/>
<keyword evidence="1" id="KW-0175">Coiled coil</keyword>
<feature type="transmembrane region" description="Helical" evidence="3">
    <location>
        <begin position="198"/>
        <end position="221"/>
    </location>
</feature>
<keyword evidence="6" id="KW-1185">Reference proteome</keyword>
<name>A0A9Q0UFC8_SALVM</name>
<dbReference type="AlphaFoldDB" id="A0A9Q0UFC8"/>
<feature type="coiled-coil region" evidence="1">
    <location>
        <begin position="118"/>
        <end position="152"/>
    </location>
</feature>
<sequence>MEFESEDAARNFYSEYARRLGFVVRVMQRRRSGIDGRTLARRLGCNKQGFSPNIRTAAGPGPDKKPRPSAREGCKATILVKMDKSGKWVVTRFEKDHNHPLVVTASGFSSSGDKDKKIEELMKELEHQEHLCATYREKLVSFMNNVEEQTEELASKIQLIVDNVRKVESEVLRINAEIVVAQKKRSLFSTDLEAKKIMLYQLMWSNNVLLSVIYLLAAVHLRFTHTGTFFRGTSEAYANVLVPQLASVLPFKRSRVLEQVSFFLSVHRNKGHWPNSDIHQF</sequence>
<dbReference type="PANTHER" id="PTHR46328">
    <property type="entry name" value="FAR-RED IMPAIRED RESPONSIVE (FAR1) FAMILY PROTEIN-RELATED"/>
    <property type="match status" value="1"/>
</dbReference>
<dbReference type="PANTHER" id="PTHR46328:SF7">
    <property type="entry name" value="FAR-RED IMPAIRED RESPONSIVE (FAR1) FAMILY PROTEIN"/>
    <property type="match status" value="1"/>
</dbReference>
<dbReference type="InterPro" id="IPR004330">
    <property type="entry name" value="FAR1_DNA_bnd_dom"/>
</dbReference>
<evidence type="ECO:0000313" key="6">
    <source>
        <dbReference type="Proteomes" id="UP001151529"/>
    </source>
</evidence>
<feature type="domain" description="FAR1" evidence="4">
    <location>
        <begin position="11"/>
        <end position="102"/>
    </location>
</feature>
<evidence type="ECO:0000256" key="2">
    <source>
        <dbReference type="SAM" id="MobiDB-lite"/>
    </source>
</evidence>
<keyword evidence="3" id="KW-1133">Transmembrane helix</keyword>